<feature type="transmembrane region" description="Helical" evidence="1">
    <location>
        <begin position="84"/>
        <end position="104"/>
    </location>
</feature>
<organism evidence="3 4">
    <name type="scientific">Gilliamella apicola</name>
    <dbReference type="NCBI Taxonomy" id="1196095"/>
    <lineage>
        <taxon>Bacteria</taxon>
        <taxon>Pseudomonadati</taxon>
        <taxon>Pseudomonadota</taxon>
        <taxon>Gammaproteobacteria</taxon>
        <taxon>Orbales</taxon>
        <taxon>Orbaceae</taxon>
        <taxon>Gilliamella</taxon>
    </lineage>
</organism>
<reference evidence="3 4" key="1">
    <citation type="submission" date="2019-07" db="EMBL/GenBank/DDBJ databases">
        <title>Gilliamella genomes.</title>
        <authorList>
            <person name="Zheng H."/>
        </authorList>
    </citation>
    <scope>NUCLEOTIDE SEQUENCE [LARGE SCALE GENOMIC DNA]</scope>
    <source>
        <strain evidence="3 4">W8127</strain>
    </source>
</reference>
<evidence type="ECO:0000256" key="1">
    <source>
        <dbReference type="SAM" id="Phobius"/>
    </source>
</evidence>
<dbReference type="InterPro" id="IPR018758">
    <property type="entry name" value="FtrD-like"/>
</dbReference>
<evidence type="ECO:0000259" key="2">
    <source>
        <dbReference type="Pfam" id="PF10080"/>
    </source>
</evidence>
<feature type="transmembrane region" description="Helical" evidence="1">
    <location>
        <begin position="160"/>
        <end position="181"/>
    </location>
</feature>
<protein>
    <submittedName>
        <fullName evidence="3">DUF2318 domain-containing protein</fullName>
    </submittedName>
</protein>
<accession>A0A556SQ80</accession>
<feature type="transmembrane region" description="Helical" evidence="1">
    <location>
        <begin position="285"/>
        <end position="305"/>
    </location>
</feature>
<evidence type="ECO:0000313" key="4">
    <source>
        <dbReference type="Proteomes" id="UP000319483"/>
    </source>
</evidence>
<feature type="transmembrane region" description="Helical" evidence="1">
    <location>
        <begin position="188"/>
        <end position="215"/>
    </location>
</feature>
<feature type="transmembrane region" description="Helical" evidence="1">
    <location>
        <begin position="227"/>
        <end position="255"/>
    </location>
</feature>
<feature type="transmembrane region" description="Helical" evidence="1">
    <location>
        <begin position="54"/>
        <end position="72"/>
    </location>
</feature>
<feature type="transmembrane region" description="Helical" evidence="1">
    <location>
        <begin position="116"/>
        <end position="140"/>
    </location>
</feature>
<comment type="caution">
    <text evidence="3">The sequence shown here is derived from an EMBL/GenBank/DDBJ whole genome shotgun (WGS) entry which is preliminary data.</text>
</comment>
<dbReference type="Proteomes" id="UP000319483">
    <property type="component" value="Unassembled WGS sequence"/>
</dbReference>
<evidence type="ECO:0000313" key="3">
    <source>
        <dbReference type="EMBL" id="TSK03299.1"/>
    </source>
</evidence>
<sequence>MASVRLANLYCNNQAKIMLQYLIKITDNTFIPVIMIALLSAVIAKSNSFHHKKIISVGFLLGFIAALIYAILKRNTGFAVREFYDLGVIIPWVIIALPLLVCIWMQKSWHKTLIKVLSIMLFVLASGLITAQCLPNLMLYPFEFAVGMESIFNNEYLFKWVGYGFALLVCVLIGLFTYRLCGRLSNRLVTIVTTLSIIIFTIQNGINIMQILIVRRFIASQKWMMELVIFILGHVNFFTFIFMAILLLLTIVLYIKSKTTSLVGSNPAQIRKLKSQLLRDRRTSLFLMAGVAITAYTVTRARYIFEKGVELTPAEPIAANADNLIVIPLDNINDGNLHRYGYQAIDGTLVRFIVIKKSENAYGVGFDACDICGASGYYQRGNQVVCILCDVVMNIATIGFAGGCNPVPLKYEIIDGNMVIRPAHLEAEKGRFK</sequence>
<name>A0A556SQ80_9GAMM</name>
<dbReference type="EMBL" id="VMHM01000007">
    <property type="protein sequence ID" value="TSK03299.1"/>
    <property type="molecule type" value="Genomic_DNA"/>
</dbReference>
<gene>
    <name evidence="3" type="ORF">FPQ15_06455</name>
</gene>
<feature type="domain" description="Membrane iron-sulfur containing protein FtrD-like" evidence="2">
    <location>
        <begin position="332"/>
        <end position="432"/>
    </location>
</feature>
<dbReference type="AlphaFoldDB" id="A0A556SQ80"/>
<keyword evidence="1" id="KW-1133">Transmembrane helix</keyword>
<feature type="transmembrane region" description="Helical" evidence="1">
    <location>
        <begin position="29"/>
        <end position="47"/>
    </location>
</feature>
<dbReference type="Pfam" id="PF10080">
    <property type="entry name" value="FtrD-like"/>
    <property type="match status" value="1"/>
</dbReference>
<keyword evidence="1" id="KW-0472">Membrane</keyword>
<proteinExistence type="predicted"/>
<keyword evidence="1" id="KW-0812">Transmembrane</keyword>